<dbReference type="Pfam" id="PF03807">
    <property type="entry name" value="F420_oxidored"/>
    <property type="match status" value="1"/>
</dbReference>
<evidence type="ECO:0000256" key="1">
    <source>
        <dbReference type="ARBA" id="ARBA00023002"/>
    </source>
</evidence>
<dbReference type="InterPro" id="IPR036291">
    <property type="entry name" value="NAD(P)-bd_dom_sf"/>
</dbReference>
<dbReference type="InterPro" id="IPR028939">
    <property type="entry name" value="P5C_Rdtase_cat_N"/>
</dbReference>
<gene>
    <name evidence="3" type="ORF">Krac_6488</name>
</gene>
<dbReference type="SUPFAM" id="SSF51735">
    <property type="entry name" value="NAD(P)-binding Rossmann-fold domains"/>
    <property type="match status" value="1"/>
</dbReference>
<feature type="domain" description="Pyrroline-5-carboxylate reductase catalytic N-terminal" evidence="2">
    <location>
        <begin position="3"/>
        <end position="77"/>
    </location>
</feature>
<keyword evidence="4" id="KW-1185">Reference proteome</keyword>
<evidence type="ECO:0000313" key="3">
    <source>
        <dbReference type="EMBL" id="EFH85298.1"/>
    </source>
</evidence>
<proteinExistence type="predicted"/>
<dbReference type="GO" id="GO:0016491">
    <property type="term" value="F:oxidoreductase activity"/>
    <property type="evidence" value="ECO:0007669"/>
    <property type="project" value="UniProtKB-KW"/>
</dbReference>
<dbReference type="AlphaFoldDB" id="D6TUX2"/>
<accession>D6TUX2</accession>
<dbReference type="STRING" id="485913.Krac_6488"/>
<dbReference type="Gene3D" id="3.40.50.720">
    <property type="entry name" value="NAD(P)-binding Rossmann-like Domain"/>
    <property type="match status" value="1"/>
</dbReference>
<protein>
    <submittedName>
        <fullName evidence="3">NADP oxidoreductase coenzyme F420-dependent</fullName>
    </submittedName>
</protein>
<dbReference type="PANTHER" id="PTHR14239:SF10">
    <property type="entry name" value="REDUCTASE"/>
    <property type="match status" value="1"/>
</dbReference>
<sequence>MVHYLLQTGHAVVLSNSHGPESLSALIDKLGPGTTAGTIEEAAQAPIVLLAVPWPQVSNVLSHLPAWENRILIDATNRIVRAKSDFSLASPGNRASSELVADLAPGARVVKALNTLYMEHFESGPRLGPGRRVVFLSGGDSAKREVGALFSEFGFAVIDLGDLHTGGLMQQVGGPLAGLQLFQID</sequence>
<dbReference type="EMBL" id="ADVG01000003">
    <property type="protein sequence ID" value="EFH85298.1"/>
    <property type="molecule type" value="Genomic_DNA"/>
</dbReference>
<reference evidence="3 4" key="1">
    <citation type="journal article" date="2011" name="Stand. Genomic Sci.">
        <title>Non-contiguous finished genome sequence and contextual data of the filamentous soil bacterium Ktedonobacter racemifer type strain (SOSP1-21).</title>
        <authorList>
            <person name="Chang Y.J."/>
            <person name="Land M."/>
            <person name="Hauser L."/>
            <person name="Chertkov O."/>
            <person name="Del Rio T.G."/>
            <person name="Nolan M."/>
            <person name="Copeland A."/>
            <person name="Tice H."/>
            <person name="Cheng J.F."/>
            <person name="Lucas S."/>
            <person name="Han C."/>
            <person name="Goodwin L."/>
            <person name="Pitluck S."/>
            <person name="Ivanova N."/>
            <person name="Ovchinikova G."/>
            <person name="Pati A."/>
            <person name="Chen A."/>
            <person name="Palaniappan K."/>
            <person name="Mavromatis K."/>
            <person name="Liolios K."/>
            <person name="Brettin T."/>
            <person name="Fiebig A."/>
            <person name="Rohde M."/>
            <person name="Abt B."/>
            <person name="Goker M."/>
            <person name="Detter J.C."/>
            <person name="Woyke T."/>
            <person name="Bristow J."/>
            <person name="Eisen J.A."/>
            <person name="Markowitz V."/>
            <person name="Hugenholtz P."/>
            <person name="Kyrpides N.C."/>
            <person name="Klenk H.P."/>
            <person name="Lapidus A."/>
        </authorList>
    </citation>
    <scope>NUCLEOTIDE SEQUENCE [LARGE SCALE GENOMIC DNA]</scope>
    <source>
        <strain evidence="4">DSM 44963</strain>
    </source>
</reference>
<dbReference type="PANTHER" id="PTHR14239">
    <property type="entry name" value="DUDULIN-RELATED"/>
    <property type="match status" value="1"/>
</dbReference>
<dbReference type="eggNOG" id="COG2085">
    <property type="taxonomic scope" value="Bacteria"/>
</dbReference>
<organism evidence="3 4">
    <name type="scientific">Ktedonobacter racemifer DSM 44963</name>
    <dbReference type="NCBI Taxonomy" id="485913"/>
    <lineage>
        <taxon>Bacteria</taxon>
        <taxon>Bacillati</taxon>
        <taxon>Chloroflexota</taxon>
        <taxon>Ktedonobacteria</taxon>
        <taxon>Ktedonobacterales</taxon>
        <taxon>Ktedonobacteraceae</taxon>
        <taxon>Ktedonobacter</taxon>
    </lineage>
</organism>
<dbReference type="Proteomes" id="UP000004508">
    <property type="component" value="Unassembled WGS sequence"/>
</dbReference>
<evidence type="ECO:0000259" key="2">
    <source>
        <dbReference type="Pfam" id="PF03807"/>
    </source>
</evidence>
<evidence type="ECO:0000313" key="4">
    <source>
        <dbReference type="Proteomes" id="UP000004508"/>
    </source>
</evidence>
<keyword evidence="1" id="KW-0560">Oxidoreductase</keyword>
<dbReference type="InterPro" id="IPR051267">
    <property type="entry name" value="STEAP_metalloreductase"/>
</dbReference>
<dbReference type="InParanoid" id="D6TUX2"/>
<comment type="caution">
    <text evidence="3">The sequence shown here is derived from an EMBL/GenBank/DDBJ whole genome shotgun (WGS) entry which is preliminary data.</text>
</comment>
<name>D6TUX2_KTERA</name>